<keyword evidence="6" id="KW-1185">Reference proteome</keyword>
<dbReference type="SUPFAM" id="SSF51735">
    <property type="entry name" value="NAD(P)-binding Rossmann-fold domains"/>
    <property type="match status" value="1"/>
</dbReference>
<reference evidence="5 6" key="1">
    <citation type="submission" date="2013-02" db="EMBL/GenBank/DDBJ databases">
        <title>Whole genome shotgun sequence of Gordonia paraffinivorans NBRC 108238.</title>
        <authorList>
            <person name="Isaki-Nakamura S."/>
            <person name="Hosoyama A."/>
            <person name="Tsuchikane K."/>
            <person name="Ando Y."/>
            <person name="Baba S."/>
            <person name="Ohji S."/>
            <person name="Hamada M."/>
            <person name="Tamura T."/>
            <person name="Yamazoe A."/>
            <person name="Yamazaki S."/>
            <person name="Fujita N."/>
        </authorList>
    </citation>
    <scope>NUCLEOTIDE SEQUENCE [LARGE SCALE GENOMIC DNA]</scope>
    <source>
        <strain evidence="5 6">NBRC 108238</strain>
    </source>
</reference>
<comment type="similarity">
    <text evidence="1 3">Belongs to the short-chain dehydrogenases/reductases (SDR) family.</text>
</comment>
<protein>
    <submittedName>
        <fullName evidence="5">Oxidoreductase</fullName>
    </submittedName>
</protein>
<dbReference type="Pfam" id="PF00106">
    <property type="entry name" value="adh_short"/>
    <property type="match status" value="1"/>
</dbReference>
<sequence length="280" mass="29889">MPAEGCATVAGVSSQTVLVTGATSGIGAEVARQFVARGHRVFGTTRNPDTVRDPIPGVTYVRLDNADYDSATACAETVGAVDILVNNAGESQAGALEDTSMQAIEDLFRVNVFGPIALTKAVLPGMRERRRGTVVMVGSMLSSFPVAFRSNYAATKSALKAFAFATRREVAPYGIRMIAVEPGTIATGIGDRRSIHIGENSPYRAEYETLAAATRRNEDAGISAESMARQIVDAALADHPKPFYARGNNAPLVFLLRRLAPRQLVLDMTARKHGLPKVKI</sequence>
<dbReference type="PANTHER" id="PTHR44196">
    <property type="entry name" value="DEHYDROGENASE/REDUCTASE SDR FAMILY MEMBER 7B"/>
    <property type="match status" value="1"/>
</dbReference>
<dbReference type="InterPro" id="IPR036291">
    <property type="entry name" value="NAD(P)-bd_dom_sf"/>
</dbReference>
<dbReference type="Gene3D" id="3.40.50.720">
    <property type="entry name" value="NAD(P)-binding Rossmann-like Domain"/>
    <property type="match status" value="1"/>
</dbReference>
<evidence type="ECO:0000313" key="6">
    <source>
        <dbReference type="Proteomes" id="UP000035021"/>
    </source>
</evidence>
<comment type="caution">
    <text evidence="5">The sequence shown here is derived from an EMBL/GenBank/DDBJ whole genome shotgun (WGS) entry which is preliminary data.</text>
</comment>
<dbReference type="InterPro" id="IPR020904">
    <property type="entry name" value="Sc_DH/Rdtase_CS"/>
</dbReference>
<dbReference type="PRINTS" id="PR00081">
    <property type="entry name" value="GDHRDH"/>
</dbReference>
<gene>
    <name evidence="5" type="ORF">GP2_003_00700</name>
</gene>
<evidence type="ECO:0000256" key="3">
    <source>
        <dbReference type="RuleBase" id="RU000363"/>
    </source>
</evidence>
<dbReference type="PANTHER" id="PTHR44196:SF1">
    <property type="entry name" value="DEHYDROGENASE_REDUCTASE SDR FAMILY MEMBER 7B"/>
    <property type="match status" value="1"/>
</dbReference>
<accession>A0ABQ0IGW7</accession>
<dbReference type="PRINTS" id="PR00080">
    <property type="entry name" value="SDRFAMILY"/>
</dbReference>
<dbReference type="PROSITE" id="PS00061">
    <property type="entry name" value="ADH_SHORT"/>
    <property type="match status" value="1"/>
</dbReference>
<feature type="domain" description="Ketoreductase" evidence="4">
    <location>
        <begin position="15"/>
        <end position="200"/>
    </location>
</feature>
<keyword evidence="2" id="KW-0560">Oxidoreductase</keyword>
<organism evidence="5 6">
    <name type="scientific">Gordonia paraffinivorans NBRC 108238</name>
    <dbReference type="NCBI Taxonomy" id="1223543"/>
    <lineage>
        <taxon>Bacteria</taxon>
        <taxon>Bacillati</taxon>
        <taxon>Actinomycetota</taxon>
        <taxon>Actinomycetes</taxon>
        <taxon>Mycobacteriales</taxon>
        <taxon>Gordoniaceae</taxon>
        <taxon>Gordonia</taxon>
    </lineage>
</organism>
<dbReference type="Proteomes" id="UP000035021">
    <property type="component" value="Unassembled WGS sequence"/>
</dbReference>
<proteinExistence type="inferred from homology"/>
<dbReference type="CDD" id="cd05374">
    <property type="entry name" value="17beta-HSD-like_SDR_c"/>
    <property type="match status" value="1"/>
</dbReference>
<evidence type="ECO:0000256" key="1">
    <source>
        <dbReference type="ARBA" id="ARBA00006484"/>
    </source>
</evidence>
<dbReference type="InterPro" id="IPR002347">
    <property type="entry name" value="SDR_fam"/>
</dbReference>
<evidence type="ECO:0000259" key="4">
    <source>
        <dbReference type="SMART" id="SM00822"/>
    </source>
</evidence>
<dbReference type="InterPro" id="IPR057326">
    <property type="entry name" value="KR_dom"/>
</dbReference>
<dbReference type="EMBL" id="BAOQ01000003">
    <property type="protein sequence ID" value="GAC82593.1"/>
    <property type="molecule type" value="Genomic_DNA"/>
</dbReference>
<evidence type="ECO:0000256" key="2">
    <source>
        <dbReference type="ARBA" id="ARBA00023002"/>
    </source>
</evidence>
<evidence type="ECO:0000313" key="5">
    <source>
        <dbReference type="EMBL" id="GAC82593.1"/>
    </source>
</evidence>
<dbReference type="SMART" id="SM00822">
    <property type="entry name" value="PKS_KR"/>
    <property type="match status" value="1"/>
</dbReference>
<name>A0ABQ0IGW7_9ACTN</name>